<keyword evidence="5" id="KW-0675">Receptor</keyword>
<dbReference type="InterPro" id="IPR002153">
    <property type="entry name" value="TRPC_channel"/>
</dbReference>
<accession>A0A444UMT3</accession>
<keyword evidence="2" id="KW-0406">Ion transport</keyword>
<organism evidence="5 6">
    <name type="scientific">Acipenser ruthenus</name>
    <name type="common">Sterlet sturgeon</name>
    <dbReference type="NCBI Taxonomy" id="7906"/>
    <lineage>
        <taxon>Eukaryota</taxon>
        <taxon>Metazoa</taxon>
        <taxon>Chordata</taxon>
        <taxon>Craniata</taxon>
        <taxon>Vertebrata</taxon>
        <taxon>Euteleostomi</taxon>
        <taxon>Actinopterygii</taxon>
        <taxon>Chondrostei</taxon>
        <taxon>Acipenseriformes</taxon>
        <taxon>Acipenseridae</taxon>
        <taxon>Acipenser</taxon>
    </lineage>
</organism>
<name>A0A444UMT3_ACIRT</name>
<sequence>MPTNCTEDPTEIGDLPPCTNTYANWLVILLLVIYLLVTNVLLLNLLIAMFSYTFSIVQGNSDIYWKFQRYNLIVEYHSRPALAPPFIIISHLNIFIKRNIRRVESVKRRHFSECERESERVCTSVSVRECALQ</sequence>
<dbReference type="GO" id="GO:0099604">
    <property type="term" value="F:ligand-gated calcium channel activity"/>
    <property type="evidence" value="ECO:0007669"/>
    <property type="project" value="TreeGrafter"/>
</dbReference>
<protein>
    <submittedName>
        <fullName evidence="5">Transient receptor potential cation channel subfamily M member 5</fullName>
    </submittedName>
</protein>
<proteinExistence type="predicted"/>
<keyword evidence="4" id="KW-0812">Transmembrane</keyword>
<dbReference type="InterPro" id="IPR050927">
    <property type="entry name" value="TRPM"/>
</dbReference>
<evidence type="ECO:0000256" key="3">
    <source>
        <dbReference type="ARBA" id="ARBA00023303"/>
    </source>
</evidence>
<dbReference type="PANTHER" id="PTHR13800:SF6">
    <property type="entry name" value="TRANSIENT RECEPTOR POTENTIAL CATION CHANNEL SUBFAMILY M MEMBER 4"/>
    <property type="match status" value="1"/>
</dbReference>
<evidence type="ECO:0000256" key="4">
    <source>
        <dbReference type="SAM" id="Phobius"/>
    </source>
</evidence>
<dbReference type="PANTHER" id="PTHR13800">
    <property type="entry name" value="TRANSIENT RECEPTOR POTENTIAL CATION CHANNEL, SUBFAMILY M, MEMBER 6"/>
    <property type="match status" value="1"/>
</dbReference>
<evidence type="ECO:0000313" key="5">
    <source>
        <dbReference type="EMBL" id="RXM36473.1"/>
    </source>
</evidence>
<comment type="caution">
    <text evidence="5">The sequence shown here is derived from an EMBL/GenBank/DDBJ whole genome shotgun (WGS) entry which is preliminary data.</text>
</comment>
<keyword evidence="3" id="KW-0407">Ion channel</keyword>
<evidence type="ECO:0000256" key="2">
    <source>
        <dbReference type="ARBA" id="ARBA00023065"/>
    </source>
</evidence>
<dbReference type="AlphaFoldDB" id="A0A444UMT3"/>
<keyword evidence="4" id="KW-0472">Membrane</keyword>
<dbReference type="PRINTS" id="PR01097">
    <property type="entry name" value="TRNSRECEPTRP"/>
</dbReference>
<dbReference type="EMBL" id="SCEB01214231">
    <property type="protein sequence ID" value="RXM36473.1"/>
    <property type="molecule type" value="Genomic_DNA"/>
</dbReference>
<keyword evidence="1" id="KW-0813">Transport</keyword>
<keyword evidence="6" id="KW-1185">Reference proteome</keyword>
<dbReference type="GO" id="GO:0005886">
    <property type="term" value="C:plasma membrane"/>
    <property type="evidence" value="ECO:0007669"/>
    <property type="project" value="TreeGrafter"/>
</dbReference>
<feature type="transmembrane region" description="Helical" evidence="4">
    <location>
        <begin position="25"/>
        <end position="47"/>
    </location>
</feature>
<reference evidence="5 6" key="1">
    <citation type="submission" date="2019-01" db="EMBL/GenBank/DDBJ databases">
        <title>Draft Genome and Complete Hox-Cluster Characterization of the Sterlet Sturgeon (Acipenser ruthenus).</title>
        <authorList>
            <person name="Wei Q."/>
        </authorList>
    </citation>
    <scope>NUCLEOTIDE SEQUENCE [LARGE SCALE GENOMIC DNA]</scope>
    <source>
        <strain evidence="5">WHYD16114868_AA</strain>
        <tissue evidence="5">Blood</tissue>
    </source>
</reference>
<evidence type="ECO:0000256" key="1">
    <source>
        <dbReference type="ARBA" id="ARBA00022448"/>
    </source>
</evidence>
<gene>
    <name evidence="5" type="ORF">EOD39_21502</name>
</gene>
<dbReference type="Proteomes" id="UP000289886">
    <property type="component" value="Unassembled WGS sequence"/>
</dbReference>
<keyword evidence="4" id="KW-1133">Transmembrane helix</keyword>
<dbReference type="GO" id="GO:0005227">
    <property type="term" value="F:calcium-activated cation channel activity"/>
    <property type="evidence" value="ECO:0007669"/>
    <property type="project" value="TreeGrafter"/>
</dbReference>
<evidence type="ECO:0000313" key="6">
    <source>
        <dbReference type="Proteomes" id="UP000289886"/>
    </source>
</evidence>